<evidence type="ECO:0000313" key="2">
    <source>
        <dbReference type="Proteomes" id="UP001175226"/>
    </source>
</evidence>
<organism evidence="1 2">
    <name type="scientific">Armillaria borealis</name>
    <dbReference type="NCBI Taxonomy" id="47425"/>
    <lineage>
        <taxon>Eukaryota</taxon>
        <taxon>Fungi</taxon>
        <taxon>Dikarya</taxon>
        <taxon>Basidiomycota</taxon>
        <taxon>Agaricomycotina</taxon>
        <taxon>Agaricomycetes</taxon>
        <taxon>Agaricomycetidae</taxon>
        <taxon>Agaricales</taxon>
        <taxon>Marasmiineae</taxon>
        <taxon>Physalacriaceae</taxon>
        <taxon>Armillaria</taxon>
    </lineage>
</organism>
<keyword evidence="2" id="KW-1185">Reference proteome</keyword>
<dbReference type="Proteomes" id="UP001175226">
    <property type="component" value="Unassembled WGS sequence"/>
</dbReference>
<comment type="caution">
    <text evidence="1">The sequence shown here is derived from an EMBL/GenBank/DDBJ whole genome shotgun (WGS) entry which is preliminary data.</text>
</comment>
<dbReference type="EMBL" id="JAUEPT010000019">
    <property type="protein sequence ID" value="KAK0444489.1"/>
    <property type="molecule type" value="Genomic_DNA"/>
</dbReference>
<evidence type="ECO:0000313" key="1">
    <source>
        <dbReference type="EMBL" id="KAK0444489.1"/>
    </source>
</evidence>
<dbReference type="AlphaFoldDB" id="A0AA39JND2"/>
<reference evidence="1" key="1">
    <citation type="submission" date="2023-06" db="EMBL/GenBank/DDBJ databases">
        <authorList>
            <consortium name="Lawrence Berkeley National Laboratory"/>
            <person name="Ahrendt S."/>
            <person name="Sahu N."/>
            <person name="Indic B."/>
            <person name="Wong-Bajracharya J."/>
            <person name="Merenyi Z."/>
            <person name="Ke H.-M."/>
            <person name="Monk M."/>
            <person name="Kocsube S."/>
            <person name="Drula E."/>
            <person name="Lipzen A."/>
            <person name="Balint B."/>
            <person name="Henrissat B."/>
            <person name="Andreopoulos B."/>
            <person name="Martin F.M."/>
            <person name="Harder C.B."/>
            <person name="Rigling D."/>
            <person name="Ford K.L."/>
            <person name="Foster G.D."/>
            <person name="Pangilinan J."/>
            <person name="Papanicolaou A."/>
            <person name="Barry K."/>
            <person name="LaButti K."/>
            <person name="Viragh M."/>
            <person name="Koriabine M."/>
            <person name="Yan M."/>
            <person name="Riley R."/>
            <person name="Champramary S."/>
            <person name="Plett K.L."/>
            <person name="Tsai I.J."/>
            <person name="Slot J."/>
            <person name="Sipos G."/>
            <person name="Plett J."/>
            <person name="Nagy L.G."/>
            <person name="Grigoriev I.V."/>
        </authorList>
    </citation>
    <scope>NUCLEOTIDE SEQUENCE</scope>
    <source>
        <strain evidence="1">FPL87.14</strain>
    </source>
</reference>
<accession>A0AA39JND2</accession>
<sequence length="732" mass="82819">MDKVSQETIDHIISFLTSKRDLASCSLIHPCFLSECRRIQFHTLTVNETVPCSTGYLWISDTANWTAKEAAINLQRYYPDICRYVREVQFCGGTIKKEDAAGLRELFIQLPLAKSFVLEGFSGVSGTLSQLLDPFRTIESLTFSRGVMFADDLNTLIPLFPSLTDMMVTPSTIVDIAENDISPEVHEVFSCLRSLDLSMPEVEDGSVEENYEWLHSTLSIVAGNNGLKMLSRSLRSIPSPSVRNIDLNIIQFPCHWAQHSLADLNEVDKALLKVVDRDRFVQMTVHCQFYPDSWYSRKAADRTVAVGFSDIQVTGPCLLRPQCTHRMREENVADMSGLSIHSASIHLEAYLHTMWYQPRGTIILVYSLRRSIHVIAPFSSNVSTATSRSYSIRDAVMDLIMLLPNVRTVAFFNVILDELPIYFGDCDHIKSLKLVFCRASIKGMNVFMNHFGHLDVMRLYLPEPTLSPLYFYNTQFLREPCQGFTDYMCRPDQQSRPVINKLIVLPALGVNALEWFSNPTTWYDPSGLISFHIVGNADHTNVTTFLKKVGPSVQDISSISTGDTRPFDLSYTPELLTLTLDTDVINMVQTHVSLLSLPKHSNLDNLTIVIRGPYFIPKIPTTIRLLPDALKSRCNWMRSFTVVYETTWSIINEMEFTRSKESEEELIGAALEKYSIEEHLLYCILLMHALSETVGADICSASPVFKIGLEPFKKTIVEKTEMSVITVNMNQT</sequence>
<name>A0AA39JND2_9AGAR</name>
<protein>
    <submittedName>
        <fullName evidence="1">Uncharacterized protein</fullName>
    </submittedName>
</protein>
<proteinExistence type="predicted"/>
<gene>
    <name evidence="1" type="ORF">EV421DRAFT_1735278</name>
</gene>